<dbReference type="PANTHER" id="PTHR35046">
    <property type="entry name" value="ZINC KNUCKLE (CCHC-TYPE) FAMILY PROTEIN"/>
    <property type="match status" value="1"/>
</dbReference>
<keyword evidence="1" id="KW-0862">Zinc</keyword>
<feature type="region of interest" description="Disordered" evidence="2">
    <location>
        <begin position="677"/>
        <end position="703"/>
    </location>
</feature>
<feature type="compositionally biased region" description="Basic and acidic residues" evidence="2">
    <location>
        <begin position="1169"/>
        <end position="1185"/>
    </location>
</feature>
<dbReference type="InterPro" id="IPR043502">
    <property type="entry name" value="DNA/RNA_pol_sf"/>
</dbReference>
<dbReference type="SMART" id="SM00343">
    <property type="entry name" value="ZnF_C2HC"/>
    <property type="match status" value="1"/>
</dbReference>
<feature type="domain" description="Integrase catalytic" evidence="4">
    <location>
        <begin position="794"/>
        <end position="919"/>
    </location>
</feature>
<dbReference type="PROSITE" id="PS50158">
    <property type="entry name" value="ZF_CCHC"/>
    <property type="match status" value="1"/>
</dbReference>
<dbReference type="EMBL" id="JAUUTY010000003">
    <property type="protein sequence ID" value="KAK1667497.1"/>
    <property type="molecule type" value="Genomic_DNA"/>
</dbReference>
<evidence type="ECO:0000259" key="4">
    <source>
        <dbReference type="PROSITE" id="PS50994"/>
    </source>
</evidence>
<dbReference type="SUPFAM" id="SSF56672">
    <property type="entry name" value="DNA/RNA polymerases"/>
    <property type="match status" value="1"/>
</dbReference>
<dbReference type="Proteomes" id="UP001231189">
    <property type="component" value="Unassembled WGS sequence"/>
</dbReference>
<comment type="caution">
    <text evidence="5">The sequence shown here is derived from an EMBL/GenBank/DDBJ whole genome shotgun (WGS) entry which is preliminary data.</text>
</comment>
<dbReference type="GO" id="GO:0015074">
    <property type="term" value="P:DNA integration"/>
    <property type="evidence" value="ECO:0007669"/>
    <property type="project" value="InterPro"/>
</dbReference>
<gene>
    <name evidence="5" type="ORF">QYE76_055656</name>
</gene>
<evidence type="ECO:0000259" key="3">
    <source>
        <dbReference type="PROSITE" id="PS50158"/>
    </source>
</evidence>
<evidence type="ECO:0000313" key="6">
    <source>
        <dbReference type="Proteomes" id="UP001231189"/>
    </source>
</evidence>
<dbReference type="SUPFAM" id="SSF50630">
    <property type="entry name" value="Acid proteases"/>
    <property type="match status" value="1"/>
</dbReference>
<keyword evidence="1" id="KW-0479">Metal-binding</keyword>
<dbReference type="Gene3D" id="3.30.420.10">
    <property type="entry name" value="Ribonuclease H-like superfamily/Ribonuclease H"/>
    <property type="match status" value="1"/>
</dbReference>
<dbReference type="InterPro" id="IPR036397">
    <property type="entry name" value="RNaseH_sf"/>
</dbReference>
<evidence type="ECO:0000256" key="2">
    <source>
        <dbReference type="SAM" id="MobiDB-lite"/>
    </source>
</evidence>
<feature type="domain" description="CCHC-type" evidence="3">
    <location>
        <begin position="452"/>
        <end position="467"/>
    </location>
</feature>
<accession>A0AAD8T044</accession>
<dbReference type="GO" id="GO:0008270">
    <property type="term" value="F:zinc ion binding"/>
    <property type="evidence" value="ECO:0007669"/>
    <property type="project" value="UniProtKB-KW"/>
</dbReference>
<dbReference type="GO" id="GO:0003676">
    <property type="term" value="F:nucleic acid binding"/>
    <property type="evidence" value="ECO:0007669"/>
    <property type="project" value="InterPro"/>
</dbReference>
<feature type="region of interest" description="Disordered" evidence="2">
    <location>
        <begin position="1040"/>
        <end position="1083"/>
    </location>
</feature>
<dbReference type="InterPro" id="IPR012337">
    <property type="entry name" value="RNaseH-like_sf"/>
</dbReference>
<feature type="compositionally biased region" description="Polar residues" evidence="2">
    <location>
        <begin position="410"/>
        <end position="435"/>
    </location>
</feature>
<dbReference type="Pfam" id="PF03732">
    <property type="entry name" value="Retrotrans_gag"/>
    <property type="match status" value="1"/>
</dbReference>
<feature type="compositionally biased region" description="Low complexity" evidence="2">
    <location>
        <begin position="436"/>
        <end position="445"/>
    </location>
</feature>
<dbReference type="InterPro" id="IPR056924">
    <property type="entry name" value="SH3_Tf2-1"/>
</dbReference>
<dbReference type="InterPro" id="IPR005162">
    <property type="entry name" value="Retrotrans_gag_dom"/>
</dbReference>
<dbReference type="InterPro" id="IPR021109">
    <property type="entry name" value="Peptidase_aspartic_dom_sf"/>
</dbReference>
<dbReference type="Gene3D" id="2.40.70.10">
    <property type="entry name" value="Acid Proteases"/>
    <property type="match status" value="1"/>
</dbReference>
<feature type="compositionally biased region" description="Basic and acidic residues" evidence="2">
    <location>
        <begin position="682"/>
        <end position="703"/>
    </location>
</feature>
<evidence type="ECO:0000313" key="5">
    <source>
        <dbReference type="EMBL" id="KAK1667497.1"/>
    </source>
</evidence>
<name>A0AAD8T044_LOLMU</name>
<protein>
    <submittedName>
        <fullName evidence="5">Uncharacterized protein</fullName>
    </submittedName>
</protein>
<dbReference type="PANTHER" id="PTHR35046:SF9">
    <property type="entry name" value="RNA-DIRECTED DNA POLYMERASE"/>
    <property type="match status" value="1"/>
</dbReference>
<keyword evidence="6" id="KW-1185">Reference proteome</keyword>
<proteinExistence type="predicted"/>
<dbReference type="InterPro" id="IPR001584">
    <property type="entry name" value="Integrase_cat-core"/>
</dbReference>
<feature type="region of interest" description="Disordered" evidence="2">
    <location>
        <begin position="410"/>
        <end position="447"/>
    </location>
</feature>
<reference evidence="5" key="1">
    <citation type="submission" date="2023-07" db="EMBL/GenBank/DDBJ databases">
        <title>A chromosome-level genome assembly of Lolium multiflorum.</title>
        <authorList>
            <person name="Chen Y."/>
            <person name="Copetti D."/>
            <person name="Kolliker R."/>
            <person name="Studer B."/>
        </authorList>
    </citation>
    <scope>NUCLEOTIDE SEQUENCE</scope>
    <source>
        <strain evidence="5">02402/16</strain>
        <tissue evidence="5">Leaf</tissue>
    </source>
</reference>
<dbReference type="SUPFAM" id="SSF53098">
    <property type="entry name" value="Ribonuclease H-like"/>
    <property type="match status" value="1"/>
</dbReference>
<feature type="region of interest" description="Disordered" evidence="2">
    <location>
        <begin position="1149"/>
        <end position="1231"/>
    </location>
</feature>
<dbReference type="PROSITE" id="PS50994">
    <property type="entry name" value="INTEGRASE"/>
    <property type="match status" value="1"/>
</dbReference>
<organism evidence="5 6">
    <name type="scientific">Lolium multiflorum</name>
    <name type="common">Italian ryegrass</name>
    <name type="synonym">Lolium perenne subsp. multiflorum</name>
    <dbReference type="NCBI Taxonomy" id="4521"/>
    <lineage>
        <taxon>Eukaryota</taxon>
        <taxon>Viridiplantae</taxon>
        <taxon>Streptophyta</taxon>
        <taxon>Embryophyta</taxon>
        <taxon>Tracheophyta</taxon>
        <taxon>Spermatophyta</taxon>
        <taxon>Magnoliopsida</taxon>
        <taxon>Liliopsida</taxon>
        <taxon>Poales</taxon>
        <taxon>Poaceae</taxon>
        <taxon>BOP clade</taxon>
        <taxon>Pooideae</taxon>
        <taxon>Poodae</taxon>
        <taxon>Poeae</taxon>
        <taxon>Poeae Chloroplast Group 2 (Poeae type)</taxon>
        <taxon>Loliodinae</taxon>
        <taxon>Loliinae</taxon>
        <taxon>Lolium</taxon>
    </lineage>
</organism>
<dbReference type="Pfam" id="PF24626">
    <property type="entry name" value="SH3_Tf2-1"/>
    <property type="match status" value="1"/>
</dbReference>
<keyword evidence="1" id="KW-0863">Zinc-finger</keyword>
<dbReference type="CDD" id="cd00303">
    <property type="entry name" value="retropepsin_like"/>
    <property type="match status" value="1"/>
</dbReference>
<dbReference type="AlphaFoldDB" id="A0AAD8T044"/>
<sequence>MAKWRPMMQTWSGAWIVSSAPSTTWVADIDIALLPHHHQARHKITTLMIAIRPQAPTQGMEIITDLVARMLVMKTLAPTQGEENSIAMLVPMNVLHKNKFYTKIVIKWITMPTMGVTTNPTTTSYKTWNRHLIVNHMLMLKTKVIKIHRGVISEITLAMTNGDEENRNMIKMRGPSLDVVNNLNNIIIVNQVKLPPQAARDEGIRPRRRNLEDEENMFGKLKFNMPKFKGEDDAEAYLSWALKVDKIFRIHNYSGAKKVAMASLEFEDYANTWWEQVLTLRDEKGEPPIDTWEEMKEEMQARFVPTHYMTDLFNKLQKLKQGTKTVEEFYKEMELTMMRANIQESENQTIARFFNGLNYPIKRIVEFQQYSNMVELVHQASKAERQVNEDIKYSKSKSYFASKLATTTPTTSIKPAVSSTPSKQPTIQSRMKQTVSSTASSKASTGPSNVTCFKCGAQGHKSFECKNTKVMITMENGDIETLSEGEYEALVQAAVANEEDYDEESGDDPLLCMHDPSPSLVVTRVLTTQPQAMEDQRCNIFQTRVGIGGKSIKVIIDGGSCHNLASTELCEKLNLTLRKHPHPYHVQWLSDKGNVKIQHTVTVNFKIGPYEDTIECDVVPMTVCHMLLGRPWKFDKKAIHDGYSNAYTFTVKDKKFELRPMTPSQIIADNAKALARAQQHTHHSELRGEGATHQKESERHKPYMSERKSVLLATKSEWREVQENPSSTLHYVLICKGPSSETNDLTNIPSSLLSLLKEFQDVFPDELPHGLPPLRGIEHRIDLIPGAPLPNRAAYRTNPEDTKEIQRQIHDLLAKGEVVRLHGIPASIVSDRDVKFMSYLWKSLMAKFGVKLLFSSSSHPQTDGQMEVVNRSLSTLLRTLVKKNLKSWEECLPHAEFAYNRAKHSTTLRSPFMIVYGFEPHTALDLLPLPLHERTNMDFDKRTTAMKKLHEDTRATIQEHVLRQANRLNAKKKERVFEEGDLVWIHLRKERFPHERNSKLKPRGDGPFKVLKRINNNAYVIDIPTSKYLVSNTFNISDLSPYHGDEEEQESRTTLSQGGDDAGWPLDTSSPRPTSPPSGPMTRARVKALHDKVNSLLTTLDLGTPLDGLLPHADTLCVIRYEVHQDPGEKGTPWSRGGDDHMDVKMDVELDPTSSEEREGRKGASRPRTRSDRIPDRAPRSKPDPRPTATGRSTETPGLLSGRPPAHGPVWTGGPSPRSGRTGFLTGFVDP</sequence>
<dbReference type="InterPro" id="IPR001878">
    <property type="entry name" value="Znf_CCHC"/>
</dbReference>
<evidence type="ECO:0000256" key="1">
    <source>
        <dbReference type="PROSITE-ProRule" id="PRU00047"/>
    </source>
</evidence>